<name>A0AAV4M844_CAEEX</name>
<sequence length="112" mass="12567">MKRRLQYLQGSRSNLAQPPSATGQGDLDICKRQLSTPGGNYVSHYVVTSSPYPNFPYEKTSSTSLEPTTLKWSPTWHITPTTTSKSRAVLEFARRITLKTPWEQVAQQNGNP</sequence>
<feature type="region of interest" description="Disordered" evidence="1">
    <location>
        <begin position="1"/>
        <end position="27"/>
    </location>
</feature>
<protein>
    <submittedName>
        <fullName evidence="2">Uncharacterized protein</fullName>
    </submittedName>
</protein>
<accession>A0AAV4M844</accession>
<gene>
    <name evidence="2" type="ORF">CEXT_786791</name>
</gene>
<organism evidence="2 3">
    <name type="scientific">Caerostris extrusa</name>
    <name type="common">Bark spider</name>
    <name type="synonym">Caerostris bankana</name>
    <dbReference type="NCBI Taxonomy" id="172846"/>
    <lineage>
        <taxon>Eukaryota</taxon>
        <taxon>Metazoa</taxon>
        <taxon>Ecdysozoa</taxon>
        <taxon>Arthropoda</taxon>
        <taxon>Chelicerata</taxon>
        <taxon>Arachnida</taxon>
        <taxon>Araneae</taxon>
        <taxon>Araneomorphae</taxon>
        <taxon>Entelegynae</taxon>
        <taxon>Araneoidea</taxon>
        <taxon>Araneidae</taxon>
        <taxon>Caerostris</taxon>
    </lineage>
</organism>
<evidence type="ECO:0000313" key="3">
    <source>
        <dbReference type="Proteomes" id="UP001054945"/>
    </source>
</evidence>
<dbReference type="Proteomes" id="UP001054945">
    <property type="component" value="Unassembled WGS sequence"/>
</dbReference>
<dbReference type="EMBL" id="BPLR01019501">
    <property type="protein sequence ID" value="GIX68543.1"/>
    <property type="molecule type" value="Genomic_DNA"/>
</dbReference>
<evidence type="ECO:0000256" key="1">
    <source>
        <dbReference type="SAM" id="MobiDB-lite"/>
    </source>
</evidence>
<proteinExistence type="predicted"/>
<dbReference type="AlphaFoldDB" id="A0AAV4M844"/>
<reference evidence="2 3" key="1">
    <citation type="submission" date="2021-06" db="EMBL/GenBank/DDBJ databases">
        <title>Caerostris extrusa draft genome.</title>
        <authorList>
            <person name="Kono N."/>
            <person name="Arakawa K."/>
        </authorList>
    </citation>
    <scope>NUCLEOTIDE SEQUENCE [LARGE SCALE GENOMIC DNA]</scope>
</reference>
<comment type="caution">
    <text evidence="2">The sequence shown here is derived from an EMBL/GenBank/DDBJ whole genome shotgun (WGS) entry which is preliminary data.</text>
</comment>
<evidence type="ECO:0000313" key="2">
    <source>
        <dbReference type="EMBL" id="GIX68543.1"/>
    </source>
</evidence>
<keyword evidence="3" id="KW-1185">Reference proteome</keyword>
<feature type="compositionally biased region" description="Polar residues" evidence="1">
    <location>
        <begin position="8"/>
        <end position="23"/>
    </location>
</feature>